<dbReference type="KEGG" id="obj:EIO64_05145"/>
<evidence type="ECO:0000313" key="1">
    <source>
        <dbReference type="EMBL" id="QCI58683.1"/>
    </source>
</evidence>
<evidence type="ECO:0000313" key="2">
    <source>
        <dbReference type="Proteomes" id="UP000298642"/>
    </source>
</evidence>
<gene>
    <name evidence="1" type="ORF">EIO64_05145</name>
</gene>
<keyword evidence="2" id="KW-1185">Reference proteome</keyword>
<proteinExistence type="predicted"/>
<reference evidence="2" key="1">
    <citation type="submission" date="2018-12" db="EMBL/GenBank/DDBJ databases">
        <title>Dusodibacter welbiota gen. nov., sp. nov., isolated from human faeces and emended description of the Oscillibacter genus.</title>
        <authorList>
            <person name="Le Roy T."/>
            <person name="Van der Smissen P."/>
            <person name="Delzenne N."/>
            <person name="Muccioli G."/>
            <person name="Collet J.F."/>
            <person name="Cani P.D."/>
        </authorList>
    </citation>
    <scope>NUCLEOTIDE SEQUENCE [LARGE SCALE GENOMIC DNA]</scope>
    <source>
        <strain evidence="2">J115</strain>
    </source>
</reference>
<dbReference type="EMBL" id="CP034413">
    <property type="protein sequence ID" value="QCI58683.1"/>
    <property type="molecule type" value="Genomic_DNA"/>
</dbReference>
<dbReference type="RefSeq" id="WP_136890950.1">
    <property type="nucleotide sequence ID" value="NZ_CP034413.3"/>
</dbReference>
<dbReference type="Proteomes" id="UP000298642">
    <property type="component" value="Chromosome"/>
</dbReference>
<accession>A0A4D7ALZ2</accession>
<dbReference type="AlphaFoldDB" id="A0A4D7ALZ2"/>
<name>A0A4D7ALZ2_9FIRM</name>
<protein>
    <submittedName>
        <fullName evidence="1">Uncharacterized protein</fullName>
    </submittedName>
</protein>
<sequence>MNTKRFSLRFNLDRENDRRAWEALHRMEARSINQEIIARINAKEQTNVLKELIRQTVSEELERTAKNGYDRPAAQAEASTEDLNAVFDFLNSF</sequence>
<organism evidence="1 2">
    <name type="scientific">Dysosmobacter welbionis</name>
    <dbReference type="NCBI Taxonomy" id="2093857"/>
    <lineage>
        <taxon>Bacteria</taxon>
        <taxon>Bacillati</taxon>
        <taxon>Bacillota</taxon>
        <taxon>Clostridia</taxon>
        <taxon>Eubacteriales</taxon>
        <taxon>Oscillospiraceae</taxon>
        <taxon>Dysosmobacter</taxon>
    </lineage>
</organism>